<dbReference type="RefSeq" id="WP_006019284.1">
    <property type="nucleotide sequence ID" value="NZ_KB375282.1"/>
</dbReference>
<dbReference type="EMBL" id="AGWX01000001">
    <property type="protein sequence ID" value="EKS41485.1"/>
    <property type="molecule type" value="Genomic_DNA"/>
</dbReference>
<accession>K8PPN5</accession>
<evidence type="ECO:0000313" key="1">
    <source>
        <dbReference type="EMBL" id="EKS41485.1"/>
    </source>
</evidence>
<dbReference type="HOGENOM" id="CLU_2462241_0_0_5"/>
<gene>
    <name evidence="1" type="ORF">HMPREF9695_00577</name>
</gene>
<keyword evidence="2" id="KW-1185">Reference proteome</keyword>
<name>K8PPN5_9BRAD</name>
<protein>
    <submittedName>
        <fullName evidence="1">Uncharacterized protein</fullName>
    </submittedName>
</protein>
<dbReference type="Proteomes" id="UP000001096">
    <property type="component" value="Unassembled WGS sequence"/>
</dbReference>
<dbReference type="AlphaFoldDB" id="K8PPN5"/>
<organism evidence="1 2">
    <name type="scientific">Afipia broomeae ATCC 49717</name>
    <dbReference type="NCBI Taxonomy" id="883078"/>
    <lineage>
        <taxon>Bacteria</taxon>
        <taxon>Pseudomonadati</taxon>
        <taxon>Pseudomonadota</taxon>
        <taxon>Alphaproteobacteria</taxon>
        <taxon>Hyphomicrobiales</taxon>
        <taxon>Nitrobacteraceae</taxon>
        <taxon>Afipia</taxon>
    </lineage>
</organism>
<sequence length="88" mass="10026">MSTFIFMLTPETATAIGERMLTELSSRFPEHEFEFAESEMDDLENAISPILDDEDRPGCYTCPEDSEVERVQEAFGRLLADSIEWKAS</sequence>
<comment type="caution">
    <text evidence="1">The sequence shown here is derived from an EMBL/GenBank/DDBJ whole genome shotgun (WGS) entry which is preliminary data.</text>
</comment>
<dbReference type="PATRIC" id="fig|883078.3.peg.601"/>
<reference evidence="1 2" key="1">
    <citation type="submission" date="2012-04" db="EMBL/GenBank/DDBJ databases">
        <title>The Genome Sequence of Afipia broomeae ATCC 49717.</title>
        <authorList>
            <consortium name="The Broad Institute Genome Sequencing Platform"/>
            <person name="Earl A."/>
            <person name="Ward D."/>
            <person name="Feldgarden M."/>
            <person name="Gevers D."/>
            <person name="Huys G."/>
            <person name="Walker B."/>
            <person name="Young S.K."/>
            <person name="Zeng Q."/>
            <person name="Gargeya S."/>
            <person name="Fitzgerald M."/>
            <person name="Haas B."/>
            <person name="Abouelleil A."/>
            <person name="Alvarado L."/>
            <person name="Arachchi H.M."/>
            <person name="Berlin A."/>
            <person name="Chapman S.B."/>
            <person name="Goldberg J."/>
            <person name="Griggs A."/>
            <person name="Gujja S."/>
            <person name="Hansen M."/>
            <person name="Howarth C."/>
            <person name="Imamovic A."/>
            <person name="Larimer J."/>
            <person name="McCowen C."/>
            <person name="Montmayeur A."/>
            <person name="Murphy C."/>
            <person name="Neiman D."/>
            <person name="Pearson M."/>
            <person name="Priest M."/>
            <person name="Roberts A."/>
            <person name="Saif S."/>
            <person name="Shea T."/>
            <person name="Sisk P."/>
            <person name="Sykes S."/>
            <person name="Wortman J."/>
            <person name="Nusbaum C."/>
            <person name="Birren B."/>
        </authorList>
    </citation>
    <scope>NUCLEOTIDE SEQUENCE [LARGE SCALE GENOMIC DNA]</scope>
    <source>
        <strain evidence="1 2">ATCC 49717</strain>
    </source>
</reference>
<evidence type="ECO:0000313" key="2">
    <source>
        <dbReference type="Proteomes" id="UP000001096"/>
    </source>
</evidence>
<proteinExistence type="predicted"/>